<evidence type="ECO:0000256" key="1">
    <source>
        <dbReference type="SAM" id="MobiDB-lite"/>
    </source>
</evidence>
<sequence>MPMEQLRDRLNPEGEAPRSAGLQGDVRLLDWTGSHRGPRTHQRSVFTKPLPLNPNPVYEGLVSYVQNGPVWCWLQNGDGCGVTDAR</sequence>
<proteinExistence type="predicted"/>
<dbReference type="EMBL" id="OZ035838">
    <property type="protein sequence ID" value="CAL1584017.1"/>
    <property type="molecule type" value="Genomic_DNA"/>
</dbReference>
<evidence type="ECO:0000313" key="3">
    <source>
        <dbReference type="Proteomes" id="UP001497482"/>
    </source>
</evidence>
<name>A0AAV2K7B4_KNICA</name>
<feature type="region of interest" description="Disordered" evidence="1">
    <location>
        <begin position="1"/>
        <end position="25"/>
    </location>
</feature>
<reference evidence="2 3" key="1">
    <citation type="submission" date="2024-04" db="EMBL/GenBank/DDBJ databases">
        <authorList>
            <person name="Waldvogel A.-M."/>
            <person name="Schoenle A."/>
        </authorList>
    </citation>
    <scope>NUCLEOTIDE SEQUENCE [LARGE SCALE GENOMIC DNA]</scope>
</reference>
<accession>A0AAV2K7B4</accession>
<dbReference type="Proteomes" id="UP001497482">
    <property type="component" value="Chromosome 16"/>
</dbReference>
<protein>
    <submittedName>
        <fullName evidence="2">Uncharacterized protein</fullName>
    </submittedName>
</protein>
<keyword evidence="3" id="KW-1185">Reference proteome</keyword>
<evidence type="ECO:0000313" key="2">
    <source>
        <dbReference type="EMBL" id="CAL1584017.1"/>
    </source>
</evidence>
<dbReference type="AlphaFoldDB" id="A0AAV2K7B4"/>
<feature type="compositionally biased region" description="Basic and acidic residues" evidence="1">
    <location>
        <begin position="1"/>
        <end position="16"/>
    </location>
</feature>
<organism evidence="2 3">
    <name type="scientific">Knipowitschia caucasica</name>
    <name type="common">Caucasian dwarf goby</name>
    <name type="synonym">Pomatoschistus caucasicus</name>
    <dbReference type="NCBI Taxonomy" id="637954"/>
    <lineage>
        <taxon>Eukaryota</taxon>
        <taxon>Metazoa</taxon>
        <taxon>Chordata</taxon>
        <taxon>Craniata</taxon>
        <taxon>Vertebrata</taxon>
        <taxon>Euteleostomi</taxon>
        <taxon>Actinopterygii</taxon>
        <taxon>Neopterygii</taxon>
        <taxon>Teleostei</taxon>
        <taxon>Neoteleostei</taxon>
        <taxon>Acanthomorphata</taxon>
        <taxon>Gobiaria</taxon>
        <taxon>Gobiiformes</taxon>
        <taxon>Gobioidei</taxon>
        <taxon>Gobiidae</taxon>
        <taxon>Gobiinae</taxon>
        <taxon>Knipowitschia</taxon>
    </lineage>
</organism>
<gene>
    <name evidence="2" type="ORF">KC01_LOCUS14411</name>
</gene>